<dbReference type="GO" id="GO:0005524">
    <property type="term" value="F:ATP binding"/>
    <property type="evidence" value="ECO:0007669"/>
    <property type="project" value="UniProtKB-KW"/>
</dbReference>
<keyword evidence="3" id="KW-0547">Nucleotide-binding</keyword>
<dbReference type="Pfam" id="PF13401">
    <property type="entry name" value="AAA_22"/>
    <property type="match status" value="1"/>
</dbReference>
<protein>
    <submittedName>
        <fullName evidence="3">ATP-binding protein</fullName>
    </submittedName>
</protein>
<dbReference type="Proteomes" id="UP001622690">
    <property type="component" value="Chromosome"/>
</dbReference>
<evidence type="ECO:0000259" key="2">
    <source>
        <dbReference type="Pfam" id="PF13401"/>
    </source>
</evidence>
<dbReference type="SUPFAM" id="SSF52540">
    <property type="entry name" value="P-loop containing nucleoside triphosphate hydrolases"/>
    <property type="match status" value="1"/>
</dbReference>
<reference evidence="3 4" key="1">
    <citation type="submission" date="2022-10" db="EMBL/GenBank/DDBJ databases">
        <title>The complete genomes of actinobacterial strains from the NBC collection.</title>
        <authorList>
            <person name="Joergensen T.S."/>
            <person name="Alvarez Arevalo M."/>
            <person name="Sterndorff E.B."/>
            <person name="Faurdal D."/>
            <person name="Vuksanovic O."/>
            <person name="Mourched A.-S."/>
            <person name="Charusanti P."/>
            <person name="Shaw S."/>
            <person name="Blin K."/>
            <person name="Weber T."/>
        </authorList>
    </citation>
    <scope>NUCLEOTIDE SEQUENCE [LARGE SCALE GENOMIC DNA]</scope>
    <source>
        <strain evidence="3 4">NBC_00206</strain>
    </source>
</reference>
<name>A0ABZ1IZ34_9ACTN</name>
<gene>
    <name evidence="3" type="ORF">OHU27_25215</name>
</gene>
<dbReference type="RefSeq" id="WP_406259053.1">
    <property type="nucleotide sequence ID" value="NZ_CP108125.1"/>
</dbReference>
<evidence type="ECO:0000313" key="4">
    <source>
        <dbReference type="Proteomes" id="UP001622690"/>
    </source>
</evidence>
<organism evidence="3 4">
    <name type="scientific">Streptomyces nigra</name>
    <dbReference type="NCBI Taxonomy" id="1827580"/>
    <lineage>
        <taxon>Bacteria</taxon>
        <taxon>Bacillati</taxon>
        <taxon>Actinomycetota</taxon>
        <taxon>Actinomycetes</taxon>
        <taxon>Kitasatosporales</taxon>
        <taxon>Streptomycetaceae</taxon>
        <taxon>Streptomyces</taxon>
    </lineage>
</organism>
<keyword evidence="4" id="KW-1185">Reference proteome</keyword>
<evidence type="ECO:0000256" key="1">
    <source>
        <dbReference type="SAM" id="MobiDB-lite"/>
    </source>
</evidence>
<feature type="domain" description="ORC1/DEAH AAA+ ATPase" evidence="2">
    <location>
        <begin position="27"/>
        <end position="96"/>
    </location>
</feature>
<dbReference type="InterPro" id="IPR027417">
    <property type="entry name" value="P-loop_NTPase"/>
</dbReference>
<sequence length="356" mass="39041">MQKVFPQMMLAAAERTVSDWLAEPRRSGSVLSLLGPVGMGKTALLRRMHERFPSSIFMDCSGLTMDEVTRRLLAEFGIDAVDPRSKDPLFHAVVKIRRDAVVVLANVHWSGPLFTSRGSATASRARWPRHPVRTAADVCVWSSKPTRPVIACESDGRTRSDGTAALAHRMVTLASVRRLRHAPGHERGRGLRRTRTQRRRLRGHHPARAPATGCGALATPTGIGFPALDDGSEPKWLTTVDLDQTGLEPLDAPGHTELAHLLGYWLGEKVFLGGDSDRVMLTSAAGVQLLGSSLRQFMTLVSLYVTLRRSEFSTPYEEEDARRSLAAWARHIDQPAGSSRSWTAAFGGDLDVPESL</sequence>
<proteinExistence type="predicted"/>
<accession>A0ABZ1IZ34</accession>
<dbReference type="EMBL" id="CP108125">
    <property type="protein sequence ID" value="WTO85553.1"/>
    <property type="molecule type" value="Genomic_DNA"/>
</dbReference>
<keyword evidence="3" id="KW-0067">ATP-binding</keyword>
<evidence type="ECO:0000313" key="3">
    <source>
        <dbReference type="EMBL" id="WTO85553.1"/>
    </source>
</evidence>
<dbReference type="InterPro" id="IPR049945">
    <property type="entry name" value="AAA_22"/>
</dbReference>
<feature type="compositionally biased region" description="Basic residues" evidence="1">
    <location>
        <begin position="190"/>
        <end position="207"/>
    </location>
</feature>
<feature type="region of interest" description="Disordered" evidence="1">
    <location>
        <begin position="184"/>
        <end position="215"/>
    </location>
</feature>